<keyword evidence="3" id="KW-0378">Hydrolase</keyword>
<gene>
    <name evidence="3" type="ORF">I543_0490</name>
</gene>
<dbReference type="AlphaFoldDB" id="A0A829Q8K9"/>
<reference evidence="3 4" key="1">
    <citation type="submission" date="2013-12" db="EMBL/GenBank/DDBJ databases">
        <authorList>
            <person name="Madinger N."/>
            <person name="Lenaerts A."/>
            <person name="Ordway D."/>
            <person name="DeGroote M.A."/>
            <person name="Parker T."/>
            <person name="Sizemore C."/>
            <person name="Tallon L.J."/>
            <person name="Sadzewicz L.K."/>
            <person name="Sengamalay N."/>
            <person name="Fraser C.M."/>
            <person name="Hine E."/>
            <person name="Shefchek K.A."/>
            <person name="Das S.P."/>
            <person name="Tettelin H."/>
        </authorList>
    </citation>
    <scope>NUCLEOTIDE SEQUENCE [LARGE SCALE GENOMIC DNA]</scope>
    <source>
        <strain evidence="3 4">21</strain>
    </source>
</reference>
<keyword evidence="2" id="KW-1133">Transmembrane helix</keyword>
<accession>A0A829Q8K9</accession>
<keyword evidence="2" id="KW-0472">Membrane</keyword>
<evidence type="ECO:0000313" key="4">
    <source>
        <dbReference type="Proteomes" id="UP000020103"/>
    </source>
</evidence>
<keyword evidence="2" id="KW-0812">Transmembrane</keyword>
<evidence type="ECO:0000256" key="2">
    <source>
        <dbReference type="SAM" id="Phobius"/>
    </source>
</evidence>
<comment type="caution">
    <text evidence="3">The sequence shown here is derived from an EMBL/GenBank/DDBJ whole genome shotgun (WGS) entry which is preliminary data.</text>
</comment>
<feature type="transmembrane region" description="Helical" evidence="2">
    <location>
        <begin position="34"/>
        <end position="55"/>
    </location>
</feature>
<dbReference type="EC" id="3.6.3.3" evidence="3"/>
<feature type="region of interest" description="Disordered" evidence="1">
    <location>
        <begin position="1"/>
        <end position="25"/>
    </location>
</feature>
<feature type="compositionally biased region" description="Basic and acidic residues" evidence="1">
    <location>
        <begin position="1"/>
        <end position="11"/>
    </location>
</feature>
<proteinExistence type="predicted"/>
<evidence type="ECO:0000256" key="1">
    <source>
        <dbReference type="SAM" id="MobiDB-lite"/>
    </source>
</evidence>
<dbReference type="GO" id="GO:0016787">
    <property type="term" value="F:hydrolase activity"/>
    <property type="evidence" value="ECO:0007669"/>
    <property type="project" value="UniProtKB-KW"/>
</dbReference>
<evidence type="ECO:0000313" key="3">
    <source>
        <dbReference type="EMBL" id="EUA48995.1"/>
    </source>
</evidence>
<dbReference type="Proteomes" id="UP000020103">
    <property type="component" value="Unassembled WGS sequence"/>
</dbReference>
<sequence length="92" mass="9773">MSDACCGHDEPAGSGAASDDGEREPERLWEVSELRFAAVAGVVLLAGYVIGWIGGPAPSKSVCMRLLWRSGPTRSFLLRCAGWPAARSVWAP</sequence>
<name>A0A829Q8K9_9MYCO</name>
<dbReference type="EMBL" id="JAOF01000001">
    <property type="protein sequence ID" value="EUA48995.1"/>
    <property type="molecule type" value="Genomic_DNA"/>
</dbReference>
<protein>
    <submittedName>
        <fullName evidence="3">Cadmium-exporting ATPase domain protein</fullName>
        <ecNumber evidence="3">3.6.3.3</ecNumber>
    </submittedName>
</protein>
<organism evidence="3 4">
    <name type="scientific">Mycobacteroides abscessus 21</name>
    <dbReference type="NCBI Taxonomy" id="1299324"/>
    <lineage>
        <taxon>Bacteria</taxon>
        <taxon>Bacillati</taxon>
        <taxon>Actinomycetota</taxon>
        <taxon>Actinomycetes</taxon>
        <taxon>Mycobacteriales</taxon>
        <taxon>Mycobacteriaceae</taxon>
        <taxon>Mycobacteroides</taxon>
        <taxon>Mycobacteroides abscessus</taxon>
    </lineage>
</organism>